<name>A0A2M6K9E4_9BACT</name>
<organism evidence="1 2">
    <name type="scientific">Candidatus Falkowbacteria bacterium CG11_big_fil_rev_8_21_14_0_20_39_10</name>
    <dbReference type="NCBI Taxonomy" id="1974570"/>
    <lineage>
        <taxon>Bacteria</taxon>
        <taxon>Candidatus Falkowiibacteriota</taxon>
    </lineage>
</organism>
<protein>
    <submittedName>
        <fullName evidence="1">Uncharacterized protein</fullName>
    </submittedName>
</protein>
<evidence type="ECO:0000313" key="2">
    <source>
        <dbReference type="Proteomes" id="UP000230869"/>
    </source>
</evidence>
<sequence>MTEEINRLFEICCCVSGVYINDYFEDGRQFTEKMKAAIILENGEQYVYTLRKMTLPNGQIVVNVEIIRCEVGDSFCFNYGQGRETEKARLKSKVVKILLERK</sequence>
<dbReference type="Proteomes" id="UP000230869">
    <property type="component" value="Unassembled WGS sequence"/>
</dbReference>
<gene>
    <name evidence="1" type="ORF">COV49_01530</name>
</gene>
<dbReference type="EMBL" id="PCWW01000027">
    <property type="protein sequence ID" value="PIR13616.1"/>
    <property type="molecule type" value="Genomic_DNA"/>
</dbReference>
<evidence type="ECO:0000313" key="1">
    <source>
        <dbReference type="EMBL" id="PIR13616.1"/>
    </source>
</evidence>
<comment type="caution">
    <text evidence="1">The sequence shown here is derived from an EMBL/GenBank/DDBJ whole genome shotgun (WGS) entry which is preliminary data.</text>
</comment>
<accession>A0A2M6K9E4</accession>
<reference evidence="1 2" key="1">
    <citation type="submission" date="2017-09" db="EMBL/GenBank/DDBJ databases">
        <title>Depth-based differentiation of microbial function through sediment-hosted aquifers and enrichment of novel symbionts in the deep terrestrial subsurface.</title>
        <authorList>
            <person name="Probst A.J."/>
            <person name="Ladd B."/>
            <person name="Jarett J.K."/>
            <person name="Geller-Mcgrath D.E."/>
            <person name="Sieber C.M."/>
            <person name="Emerson J.B."/>
            <person name="Anantharaman K."/>
            <person name="Thomas B.C."/>
            <person name="Malmstrom R."/>
            <person name="Stieglmeier M."/>
            <person name="Klingl A."/>
            <person name="Woyke T."/>
            <person name="Ryan C.M."/>
            <person name="Banfield J.F."/>
        </authorList>
    </citation>
    <scope>NUCLEOTIDE SEQUENCE [LARGE SCALE GENOMIC DNA]</scope>
    <source>
        <strain evidence="1">CG11_big_fil_rev_8_21_14_0_20_39_10</strain>
    </source>
</reference>
<proteinExistence type="predicted"/>
<dbReference type="AlphaFoldDB" id="A0A2M6K9E4"/>